<reference evidence="2" key="2">
    <citation type="submission" date="2024-04" db="UniProtKB">
        <authorList>
            <consortium name="Ensembl"/>
        </authorList>
    </citation>
    <scope>IDENTIFICATION</scope>
</reference>
<proteinExistence type="predicted"/>
<evidence type="ECO:0000313" key="2">
    <source>
        <dbReference type="Ensembl" id="ENSGACP00000014436.1"/>
    </source>
</evidence>
<dbReference type="InParanoid" id="G3PA12"/>
<reference evidence="2" key="1">
    <citation type="submission" date="2006-01" db="EMBL/GenBank/DDBJ databases">
        <authorList>
            <person name="Lindblad-Toh K."/>
            <person name="Mauceli E."/>
            <person name="Grabherr M."/>
            <person name="Chang J.L."/>
            <person name="Lander E.S."/>
        </authorList>
    </citation>
    <scope>NUCLEOTIDE SEQUENCE [LARGE SCALE GENOMIC DNA]</scope>
</reference>
<protein>
    <submittedName>
        <fullName evidence="2">Uncharacterized protein</fullName>
    </submittedName>
</protein>
<dbReference type="Ensembl" id="ENSGACT00000014462.1">
    <property type="protein sequence ID" value="ENSGACP00000014436.1"/>
    <property type="gene ID" value="ENSGACG00000010914.1"/>
</dbReference>
<dbReference type="AlphaFoldDB" id="G3PA12"/>
<accession>G3PA12</accession>
<organism evidence="2">
    <name type="scientific">Gasterosteus aculeatus</name>
    <name type="common">Three-spined stickleback</name>
    <dbReference type="NCBI Taxonomy" id="69293"/>
    <lineage>
        <taxon>Eukaryota</taxon>
        <taxon>Metazoa</taxon>
        <taxon>Chordata</taxon>
        <taxon>Craniata</taxon>
        <taxon>Vertebrata</taxon>
        <taxon>Euteleostomi</taxon>
        <taxon>Actinopterygii</taxon>
        <taxon>Neopterygii</taxon>
        <taxon>Teleostei</taxon>
        <taxon>Neoteleostei</taxon>
        <taxon>Acanthomorphata</taxon>
        <taxon>Eupercaria</taxon>
        <taxon>Perciformes</taxon>
        <taxon>Cottioidei</taxon>
        <taxon>Gasterosteales</taxon>
        <taxon>Gasterosteidae</taxon>
        <taxon>Gasterosteus</taxon>
    </lineage>
</organism>
<feature type="compositionally biased region" description="Polar residues" evidence="1">
    <location>
        <begin position="50"/>
        <end position="70"/>
    </location>
</feature>
<sequence>MLQDRSGTSTGLLATVMTSHSVLMITSTIHRPRAPRHSIQLLGPRPFRSTRASHSACITRQARQPENSTPKRNRRAAQLVE</sequence>
<name>G3PA12_GASAC</name>
<evidence type="ECO:0000256" key="1">
    <source>
        <dbReference type="SAM" id="MobiDB-lite"/>
    </source>
</evidence>
<feature type="region of interest" description="Disordered" evidence="1">
    <location>
        <begin position="40"/>
        <end position="81"/>
    </location>
</feature>